<dbReference type="RefSeq" id="WP_281421009.1">
    <property type="nucleotide sequence ID" value="NZ_BAABEA010000052.1"/>
</dbReference>
<name>A0A919SGF5_9ACTN</name>
<proteinExistence type="predicted"/>
<organism evidence="1 2">
    <name type="scientific">Actinoplanes auranticolor</name>
    <dbReference type="NCBI Taxonomy" id="47988"/>
    <lineage>
        <taxon>Bacteria</taxon>
        <taxon>Bacillati</taxon>
        <taxon>Actinomycetota</taxon>
        <taxon>Actinomycetes</taxon>
        <taxon>Micromonosporales</taxon>
        <taxon>Micromonosporaceae</taxon>
        <taxon>Actinoplanes</taxon>
    </lineage>
</organism>
<dbReference type="EMBL" id="BOQL01000036">
    <property type="protein sequence ID" value="GIM71219.1"/>
    <property type="molecule type" value="Genomic_DNA"/>
</dbReference>
<protein>
    <submittedName>
        <fullName evidence="1">Uncharacterized protein</fullName>
    </submittedName>
</protein>
<dbReference type="Proteomes" id="UP000681340">
    <property type="component" value="Unassembled WGS sequence"/>
</dbReference>
<gene>
    <name evidence="1" type="ORF">Aau02nite_44890</name>
</gene>
<sequence length="44" mass="4867">MSVAKRLLELAASFADEVSRGDEQRFEDSVLVVTWRLDGGRIGS</sequence>
<keyword evidence="2" id="KW-1185">Reference proteome</keyword>
<accession>A0A919SGF5</accession>
<reference evidence="1" key="1">
    <citation type="submission" date="2021-03" db="EMBL/GenBank/DDBJ databases">
        <title>Whole genome shotgun sequence of Actinoplanes auranticolor NBRC 12245.</title>
        <authorList>
            <person name="Komaki H."/>
            <person name="Tamura T."/>
        </authorList>
    </citation>
    <scope>NUCLEOTIDE SEQUENCE</scope>
    <source>
        <strain evidence="1">NBRC 12245</strain>
    </source>
</reference>
<evidence type="ECO:0000313" key="2">
    <source>
        <dbReference type="Proteomes" id="UP000681340"/>
    </source>
</evidence>
<evidence type="ECO:0000313" key="1">
    <source>
        <dbReference type="EMBL" id="GIM71219.1"/>
    </source>
</evidence>
<dbReference type="AlphaFoldDB" id="A0A919SGF5"/>
<comment type="caution">
    <text evidence="1">The sequence shown here is derived from an EMBL/GenBank/DDBJ whole genome shotgun (WGS) entry which is preliminary data.</text>
</comment>